<name>A0A8E6B6H5_9BACT</name>
<dbReference type="InterPro" id="IPR001233">
    <property type="entry name" value="RtcB"/>
</dbReference>
<accession>A0A8E6B6H5</accession>
<evidence type="ECO:0000256" key="6">
    <source>
        <dbReference type="ARBA" id="ARBA00023134"/>
    </source>
</evidence>
<dbReference type="PANTHER" id="PTHR11118">
    <property type="entry name" value="RNA-SPLICING LIGASE RTCB HOMOLOG"/>
    <property type="match status" value="1"/>
</dbReference>
<feature type="binding site" evidence="10">
    <location>
        <position position="274"/>
    </location>
    <ligand>
        <name>GMP</name>
        <dbReference type="ChEBI" id="CHEBI:58115"/>
    </ligand>
</feature>
<dbReference type="NCBIfam" id="NF007153">
    <property type="entry name" value="PRK09588.1"/>
    <property type="match status" value="1"/>
</dbReference>
<dbReference type="AlphaFoldDB" id="A0A8E6B6H5"/>
<dbReference type="EC" id="6.5.1.8" evidence="1"/>
<dbReference type="GO" id="GO:0046872">
    <property type="term" value="F:metal ion binding"/>
    <property type="evidence" value="ECO:0007669"/>
    <property type="project" value="UniProtKB-KW"/>
</dbReference>
<feature type="binding site" evidence="10">
    <location>
        <begin position="133"/>
        <end position="137"/>
    </location>
    <ligand>
        <name>GMP</name>
        <dbReference type="ChEBI" id="CHEBI:58115"/>
    </ligand>
</feature>
<feature type="binding site" evidence="10">
    <location>
        <begin position="292"/>
        <end position="295"/>
    </location>
    <ligand>
        <name>GMP</name>
        <dbReference type="ChEBI" id="CHEBI:58115"/>
    </ligand>
</feature>
<evidence type="ECO:0000256" key="3">
    <source>
        <dbReference type="ARBA" id="ARBA00022723"/>
    </source>
</evidence>
<organism evidence="12 13">
    <name type="scientific">Telmatocola sphagniphila</name>
    <dbReference type="NCBI Taxonomy" id="1123043"/>
    <lineage>
        <taxon>Bacteria</taxon>
        <taxon>Pseudomonadati</taxon>
        <taxon>Planctomycetota</taxon>
        <taxon>Planctomycetia</taxon>
        <taxon>Gemmatales</taxon>
        <taxon>Gemmataceae</taxon>
    </lineage>
</organism>
<keyword evidence="6 10" id="KW-0342">GTP-binding</keyword>
<dbReference type="PANTHER" id="PTHR11118:SF1">
    <property type="entry name" value="RNA-SPLICING LIGASE RTCB HOMOLOG"/>
    <property type="match status" value="1"/>
</dbReference>
<dbReference type="GO" id="GO:0003972">
    <property type="term" value="F:RNA ligase (ATP) activity"/>
    <property type="evidence" value="ECO:0007669"/>
    <property type="project" value="TreeGrafter"/>
</dbReference>
<gene>
    <name evidence="12" type="ORF">KIH39_02375</name>
</gene>
<evidence type="ECO:0000256" key="9">
    <source>
        <dbReference type="PIRSR" id="PIRSR601233-1"/>
    </source>
</evidence>
<dbReference type="RefSeq" id="WP_213497677.1">
    <property type="nucleotide sequence ID" value="NZ_CP074694.1"/>
</dbReference>
<feature type="binding site" evidence="10">
    <location>
        <position position="370"/>
    </location>
    <ligand>
        <name>GMP</name>
        <dbReference type="ChEBI" id="CHEBI:58115"/>
    </ligand>
</feature>
<sequence>MSTESNTKAVRVIASASNWVETSAIDQLKKTATLPGITQAIGFPDLHPGPGCPVGAAFVSDAMLYPHLAGNDIGCGMALYRSGLPARRPNLDRWVKKLKGLEVPWEGDAVERLESAGLSPAATSALGTIGGGNHFAELQCIDTIIDPVGAAAAGLTEDELVLLVHSGSRGLGEAILRDHVAAHKGTGLSADSTAAADYVRRHDHAVAWARENRRLIAERFVSMTGGEVTTLLDNCHNSITLAPWAGPTNWVHRKGAAAGDMGPLVIPGSRGAMSYLVAPQGDLASAAYSLAHGAGRKWARSDAKDRLRVRFSPEALSRTDLGGRVICHDNDLIYEEAPQAYKDIGRVVQDLVEAGLVSVLATLRPLITYKTRGRE</sequence>
<comment type="cofactor">
    <cofactor evidence="11">
        <name>Mn(2+)</name>
        <dbReference type="ChEBI" id="CHEBI:29035"/>
    </cofactor>
    <text evidence="11">Binds 2 manganese ions per subunit.</text>
</comment>
<feature type="binding site" evidence="10">
    <location>
        <begin position="236"/>
        <end position="237"/>
    </location>
    <ligand>
        <name>GMP</name>
        <dbReference type="ChEBI" id="CHEBI:58115"/>
    </ligand>
</feature>
<keyword evidence="7 11" id="KW-0464">Manganese</keyword>
<evidence type="ECO:0000256" key="4">
    <source>
        <dbReference type="ARBA" id="ARBA00022741"/>
    </source>
</evidence>
<evidence type="ECO:0000256" key="7">
    <source>
        <dbReference type="ARBA" id="ARBA00023211"/>
    </source>
</evidence>
<keyword evidence="13" id="KW-1185">Reference proteome</keyword>
<dbReference type="NCBIfam" id="TIGR03073">
    <property type="entry name" value="release_rtcB"/>
    <property type="match status" value="1"/>
</dbReference>
<evidence type="ECO:0000313" key="13">
    <source>
        <dbReference type="Proteomes" id="UP000676194"/>
    </source>
</evidence>
<reference evidence="12" key="1">
    <citation type="submission" date="2021-05" db="EMBL/GenBank/DDBJ databases">
        <title>Complete genome sequence of the cellulolytic planctomycete Telmatocola sphagniphila SP2T and characterization of the first cellulase from planctomycetes.</title>
        <authorList>
            <person name="Rakitin A.L."/>
            <person name="Beletsky A.V."/>
            <person name="Naumoff D.G."/>
            <person name="Kulichevskaya I.S."/>
            <person name="Mardanov A.V."/>
            <person name="Ravin N.V."/>
            <person name="Dedysh S.N."/>
        </authorList>
    </citation>
    <scope>NUCLEOTIDE SEQUENCE</scope>
    <source>
        <strain evidence="12">SP2T</strain>
    </source>
</reference>
<evidence type="ECO:0000256" key="5">
    <source>
        <dbReference type="ARBA" id="ARBA00022800"/>
    </source>
</evidence>
<evidence type="ECO:0000256" key="1">
    <source>
        <dbReference type="ARBA" id="ARBA00012726"/>
    </source>
</evidence>
<feature type="binding site" evidence="11">
    <location>
        <position position="236"/>
    </location>
    <ligand>
        <name>Mn(2+)</name>
        <dbReference type="ChEBI" id="CHEBI:29035"/>
        <label>2</label>
    </ligand>
</feature>
<dbReference type="GO" id="GO:0006396">
    <property type="term" value="P:RNA processing"/>
    <property type="evidence" value="ECO:0007669"/>
    <property type="project" value="InterPro"/>
</dbReference>
<dbReference type="InterPro" id="IPR036025">
    <property type="entry name" value="RtcB-like_sf"/>
</dbReference>
<dbReference type="KEGG" id="tsph:KIH39_02375"/>
<dbReference type="GO" id="GO:0170057">
    <property type="term" value="F:RNA ligase (GTP) activity"/>
    <property type="evidence" value="ECO:0007669"/>
    <property type="project" value="UniProtKB-EC"/>
</dbReference>
<evidence type="ECO:0000256" key="2">
    <source>
        <dbReference type="ARBA" id="ARBA00022598"/>
    </source>
</evidence>
<evidence type="ECO:0000256" key="10">
    <source>
        <dbReference type="PIRSR" id="PIRSR601233-2"/>
    </source>
</evidence>
<feature type="binding site" evidence="11">
    <location>
        <position position="134"/>
    </location>
    <ligand>
        <name>Mn(2+)</name>
        <dbReference type="ChEBI" id="CHEBI:29035"/>
        <label>1</label>
    </ligand>
</feature>
<dbReference type="GO" id="GO:0005525">
    <property type="term" value="F:GTP binding"/>
    <property type="evidence" value="ECO:0007669"/>
    <property type="project" value="UniProtKB-KW"/>
</dbReference>
<keyword evidence="3 11" id="KW-0479">Metal-binding</keyword>
<dbReference type="InterPro" id="IPR017510">
    <property type="entry name" value="RtcB2"/>
</dbReference>
<dbReference type="Gene3D" id="3.90.1860.10">
    <property type="entry name" value="tRNA-splicing ligase RtcB"/>
    <property type="match status" value="1"/>
</dbReference>
<feature type="binding site" evidence="11">
    <location>
        <position position="165"/>
    </location>
    <ligand>
        <name>Mn(2+)</name>
        <dbReference type="ChEBI" id="CHEBI:29035"/>
        <label>2</label>
    </ligand>
</feature>
<feature type="active site" description="GMP-histidine intermediate" evidence="9">
    <location>
        <position position="292"/>
    </location>
</feature>
<dbReference type="Proteomes" id="UP000676194">
    <property type="component" value="Chromosome"/>
</dbReference>
<dbReference type="EMBL" id="CP074694">
    <property type="protein sequence ID" value="QVL32787.1"/>
    <property type="molecule type" value="Genomic_DNA"/>
</dbReference>
<dbReference type="GO" id="GO:0042245">
    <property type="term" value="P:RNA repair"/>
    <property type="evidence" value="ECO:0007669"/>
    <property type="project" value="UniProtKB-KW"/>
</dbReference>
<evidence type="ECO:0000313" key="12">
    <source>
        <dbReference type="EMBL" id="QVL32787.1"/>
    </source>
</evidence>
<dbReference type="Pfam" id="PF01139">
    <property type="entry name" value="RtcB"/>
    <property type="match status" value="2"/>
</dbReference>
<keyword evidence="5" id="KW-0692">RNA repair</keyword>
<proteinExistence type="predicted"/>
<comment type="catalytic activity">
    <reaction evidence="8">
        <text>a 3'-end 3'-phospho-ribonucleotide-RNA + a 5'-end dephospho-ribonucleoside-RNA + GTP = a ribonucleotidyl-ribonucleotide-RNA + GMP + diphosphate</text>
        <dbReference type="Rhea" id="RHEA:68076"/>
        <dbReference type="Rhea" id="RHEA-COMP:10463"/>
        <dbReference type="Rhea" id="RHEA-COMP:13936"/>
        <dbReference type="Rhea" id="RHEA-COMP:17355"/>
        <dbReference type="ChEBI" id="CHEBI:33019"/>
        <dbReference type="ChEBI" id="CHEBI:37565"/>
        <dbReference type="ChEBI" id="CHEBI:58115"/>
        <dbReference type="ChEBI" id="CHEBI:83062"/>
        <dbReference type="ChEBI" id="CHEBI:138284"/>
        <dbReference type="ChEBI" id="CHEBI:173118"/>
        <dbReference type="EC" id="6.5.1.8"/>
    </reaction>
</comment>
<dbReference type="SUPFAM" id="SSF103365">
    <property type="entry name" value="Hypothetical protein PH1602"/>
    <property type="match status" value="1"/>
</dbReference>
<keyword evidence="4 10" id="KW-0547">Nucleotide-binding</keyword>
<keyword evidence="2 12" id="KW-0436">Ligase</keyword>
<evidence type="ECO:0000256" key="11">
    <source>
        <dbReference type="PIRSR" id="PIRSR601233-3"/>
    </source>
</evidence>
<protein>
    <recommendedName>
        <fullName evidence="1">3'-phosphate/5'-hydroxy nucleic acid ligase</fullName>
        <ecNumber evidence="1">6.5.1.8</ecNumber>
    </recommendedName>
</protein>
<evidence type="ECO:0000256" key="8">
    <source>
        <dbReference type="ARBA" id="ARBA00047746"/>
    </source>
</evidence>